<gene>
    <name evidence="1" type="ORF">ACELLULO517_06930</name>
</gene>
<organism evidence="1 2">
    <name type="scientific">Acidisoma cellulosilyticum</name>
    <dbReference type="NCBI Taxonomy" id="2802395"/>
    <lineage>
        <taxon>Bacteria</taxon>
        <taxon>Pseudomonadati</taxon>
        <taxon>Pseudomonadota</taxon>
        <taxon>Alphaproteobacteria</taxon>
        <taxon>Acetobacterales</taxon>
        <taxon>Acidocellaceae</taxon>
        <taxon>Acidisoma</taxon>
    </lineage>
</organism>
<dbReference type="RefSeq" id="WP_227306576.1">
    <property type="nucleotide sequence ID" value="NZ_JAESVA010000002.1"/>
</dbReference>
<dbReference type="EMBL" id="JAESVA010000002">
    <property type="protein sequence ID" value="MCB8879963.1"/>
    <property type="molecule type" value="Genomic_DNA"/>
</dbReference>
<protein>
    <submittedName>
        <fullName evidence="1">Septation inhibitor protein</fullName>
    </submittedName>
</protein>
<accession>A0A964E3I4</accession>
<keyword evidence="2" id="KW-1185">Reference proteome</keyword>
<dbReference type="AlphaFoldDB" id="A0A964E3I4"/>
<reference evidence="1 2" key="1">
    <citation type="journal article" date="2021" name="Microorganisms">
        <title>Acidisoma silvae sp. nov. and Acidisomacellulosilytica sp. nov., Two Acidophilic Bacteria Isolated from Decaying Wood, Hydrolyzing Cellulose and Producing Poly-3-hydroxybutyrate.</title>
        <authorList>
            <person name="Mieszkin S."/>
            <person name="Pouder E."/>
            <person name="Uroz S."/>
            <person name="Simon-Colin C."/>
            <person name="Alain K."/>
        </authorList>
    </citation>
    <scope>NUCLEOTIDE SEQUENCE [LARGE SCALE GENOMIC DNA]</scope>
    <source>
        <strain evidence="1 2">HW T5.17</strain>
    </source>
</reference>
<sequence>MSFAISIKRRVRASIPPLIFLAVASYFAWNATRGDRGLVAQQQDRLDLVAAQAQLAHANEDVAQWQNRLQGIGGRTLDLDALDGQARSMLNLVDPADRVVMMGNGTAASGLPAADPGSVIAPAPMPTTTAGQ</sequence>
<evidence type="ECO:0000313" key="2">
    <source>
        <dbReference type="Proteomes" id="UP000721844"/>
    </source>
</evidence>
<comment type="caution">
    <text evidence="1">The sequence shown here is derived from an EMBL/GenBank/DDBJ whole genome shotgun (WGS) entry which is preliminary data.</text>
</comment>
<proteinExistence type="predicted"/>
<dbReference type="Proteomes" id="UP000721844">
    <property type="component" value="Unassembled WGS sequence"/>
</dbReference>
<name>A0A964E3I4_9PROT</name>
<evidence type="ECO:0000313" key="1">
    <source>
        <dbReference type="EMBL" id="MCB8879963.1"/>
    </source>
</evidence>